<dbReference type="SMART" id="SM01276">
    <property type="entry name" value="M60-like"/>
    <property type="match status" value="1"/>
</dbReference>
<comment type="caution">
    <text evidence="3">The sequence shown here is derived from an EMBL/GenBank/DDBJ whole genome shotgun (WGS) entry which is preliminary data.</text>
</comment>
<dbReference type="InterPro" id="IPR031161">
    <property type="entry name" value="Peptidase_M60_dom"/>
</dbReference>
<keyword evidence="4" id="KW-1185">Reference proteome</keyword>
<dbReference type="Proteomes" id="UP001596044">
    <property type="component" value="Unassembled WGS sequence"/>
</dbReference>
<protein>
    <submittedName>
        <fullName evidence="3">M60 family metallopeptidase</fullName>
    </submittedName>
</protein>
<dbReference type="Pfam" id="PF13402">
    <property type="entry name" value="Peptidase_M60"/>
    <property type="match status" value="1"/>
</dbReference>
<dbReference type="InterPro" id="IPR051244">
    <property type="entry name" value="TCAF"/>
</dbReference>
<evidence type="ECO:0000313" key="4">
    <source>
        <dbReference type="Proteomes" id="UP001596044"/>
    </source>
</evidence>
<name>A0ABW0KB24_9BACL</name>
<dbReference type="Gene3D" id="2.60.120.1250">
    <property type="entry name" value="Peptidase M60, enhancin-like domain 1"/>
    <property type="match status" value="1"/>
</dbReference>
<dbReference type="Gene3D" id="1.10.390.30">
    <property type="entry name" value="Peptidase M60, enhancin-like domain 3"/>
    <property type="match status" value="1"/>
</dbReference>
<feature type="signal peptide" evidence="1">
    <location>
        <begin position="1"/>
        <end position="26"/>
    </location>
</feature>
<dbReference type="EMBL" id="JBHSMJ010000022">
    <property type="protein sequence ID" value="MFC5449978.1"/>
    <property type="molecule type" value="Genomic_DNA"/>
</dbReference>
<feature type="domain" description="Peptidase M60" evidence="2">
    <location>
        <begin position="416"/>
        <end position="722"/>
    </location>
</feature>
<dbReference type="PANTHER" id="PTHR15730">
    <property type="entry name" value="EXPERIMENTAL AUTOIMMUNE PROSTATITIS ANTIGEN 2-RELATED"/>
    <property type="match status" value="1"/>
</dbReference>
<evidence type="ECO:0000256" key="1">
    <source>
        <dbReference type="SAM" id="SignalP"/>
    </source>
</evidence>
<sequence>MTRKKKNAGLLSLRFVFSYSSTFSGAHSVAAEASVSVNDDLNLLYTGLPSYPEYSTASTITIFGADAFAVSLDQGNSPLVGASRYGKGRVIAAGTGDYFNLTASTDTTEGKVTKNMLLWLTEDKSPNPATGATNHYSNALTGTDRLQLITKNDVSRGGALPIDQTVVSSWTNQLLDPLIYPIAYVDPRNVSNAEAIALEAYVKNGGSVIVTEKGWIMADYPSDAIRSQSKDPQNVKITDYPVQWLLNQAGLAINYDWLCTNGTNPKPSLDQVTRVNLSYLTDALKQVEENTKTFMDYAIAGENAPQDVWERINSSVIQGWKSIVSKNVYLSGVKSDIDVVMSTLALPLDRLQKPYTSVLVQYRSAVSSLDEAGVKYAGADVFPGKVDDTTPRVTKTIAVNMAYADTSYLRMASSPGHWVSTGSYAPPGGEITVEVPADEPDLIVQIGAHSDDLTSEWAKITKWDRLPSVVLKKKLNPGLNRINSPYGGLVYIIPAKSKAGRTVSVTIGGVVQAPYYVLGQTSEQAWKDTIRNYPAPWAELQSNHIMLTVPSDDIRMLDNPQQLMAKWDEIYGLYENMAGLAPNKPLPNKGMDNWPFRYFGDKQITNGWMQTGCPIMLYQGETETSKMLVNLDDIQHNGWGFWTELGHDFQMSAWTWSDNWEVTNNLHSLHVEEYYGNASRLKDSFPQAAQFVANTDPNKNFDSIDDPFVKLVMFAQLKYAYGWDFYAKLHTAYREMDQSSLPTDDQQKRNKFVLTASRIAGENLLEFFDGWGLKYSSNARDVVTALGLPKPANPIWYLTADIDKPQTIPQFQMSATATSEELVSENNAASMVLDGNPSTIGHTK</sequence>
<dbReference type="InterPro" id="IPR035423">
    <property type="entry name" value="M60-like_N"/>
</dbReference>
<accession>A0ABW0KB24</accession>
<dbReference type="Pfam" id="PF17291">
    <property type="entry name" value="M60-like_N"/>
    <property type="match status" value="1"/>
</dbReference>
<proteinExistence type="predicted"/>
<evidence type="ECO:0000313" key="3">
    <source>
        <dbReference type="EMBL" id="MFC5449978.1"/>
    </source>
</evidence>
<keyword evidence="1" id="KW-0732">Signal</keyword>
<dbReference type="PROSITE" id="PS51723">
    <property type="entry name" value="PEPTIDASE_M60"/>
    <property type="match status" value="1"/>
</dbReference>
<dbReference type="InterPro" id="IPR042279">
    <property type="entry name" value="Pep_M60_3"/>
</dbReference>
<dbReference type="RefSeq" id="WP_270884965.1">
    <property type="nucleotide sequence ID" value="NZ_JAQFVF010000080.1"/>
</dbReference>
<feature type="chain" id="PRO_5047146645" evidence="1">
    <location>
        <begin position="27"/>
        <end position="844"/>
    </location>
</feature>
<gene>
    <name evidence="3" type="ORF">ACFPOG_17145</name>
</gene>
<evidence type="ECO:0000259" key="2">
    <source>
        <dbReference type="PROSITE" id="PS51723"/>
    </source>
</evidence>
<dbReference type="PANTHER" id="PTHR15730:SF5">
    <property type="entry name" value="SI:CH211-210B2.2-RELATED"/>
    <property type="match status" value="1"/>
</dbReference>
<organism evidence="3 4">
    <name type="scientific">Paenibacillus aestuarii</name>
    <dbReference type="NCBI Taxonomy" id="516965"/>
    <lineage>
        <taxon>Bacteria</taxon>
        <taxon>Bacillati</taxon>
        <taxon>Bacillota</taxon>
        <taxon>Bacilli</taxon>
        <taxon>Bacillales</taxon>
        <taxon>Paenibacillaceae</taxon>
        <taxon>Paenibacillus</taxon>
    </lineage>
</organism>
<dbReference type="Gene3D" id="3.40.390.80">
    <property type="entry name" value="Peptidase M60, enhancin-like domain 2"/>
    <property type="match status" value="1"/>
</dbReference>
<reference evidence="4" key="1">
    <citation type="journal article" date="2019" name="Int. J. Syst. Evol. Microbiol.">
        <title>The Global Catalogue of Microorganisms (GCM) 10K type strain sequencing project: providing services to taxonomists for standard genome sequencing and annotation.</title>
        <authorList>
            <consortium name="The Broad Institute Genomics Platform"/>
            <consortium name="The Broad Institute Genome Sequencing Center for Infectious Disease"/>
            <person name="Wu L."/>
            <person name="Ma J."/>
        </authorList>
    </citation>
    <scope>NUCLEOTIDE SEQUENCE [LARGE SCALE GENOMIC DNA]</scope>
    <source>
        <strain evidence="4">KACC 11904</strain>
    </source>
</reference>